<evidence type="ECO:0000313" key="1">
    <source>
        <dbReference type="EnsemblPlants" id="OGLUM05G29170.1"/>
    </source>
</evidence>
<reference evidence="1" key="1">
    <citation type="submission" date="2015-04" db="UniProtKB">
        <authorList>
            <consortium name="EnsemblPlants"/>
        </authorList>
    </citation>
    <scope>IDENTIFICATION</scope>
</reference>
<reference evidence="1" key="2">
    <citation type="submission" date="2018-05" db="EMBL/GenBank/DDBJ databases">
        <title>OgluRS3 (Oryza glumaepatula Reference Sequence Version 3).</title>
        <authorList>
            <person name="Zhang J."/>
            <person name="Kudrna D."/>
            <person name="Lee S."/>
            <person name="Talag J."/>
            <person name="Welchert J."/>
            <person name="Wing R.A."/>
        </authorList>
    </citation>
    <scope>NUCLEOTIDE SEQUENCE [LARGE SCALE GENOMIC DNA]</scope>
</reference>
<accession>A0A0E0A3H6</accession>
<keyword evidence="2" id="KW-1185">Reference proteome</keyword>
<dbReference type="SUPFAM" id="SSF81383">
    <property type="entry name" value="F-box domain"/>
    <property type="match status" value="1"/>
</dbReference>
<sequence length="193" mass="22232">MDDVMSEILLRLPSKSVDRYRAVCRSLRRITSCPYFLAARDAGGILRRPPGVGAGPRPVRMLIHCSIWTARFVCVEERDDVMVVCESAHDKKLNTQHAAGLYHLRDNKSDEMAVYVVRKLCLDKYQKFHRLDSVGIPLRPRPFGWNAIARITGRRIHSISPNYLGEHLHKSRQMQQISKDLHENRRIYSDGLV</sequence>
<name>A0A0E0A3H6_9ORYZ</name>
<dbReference type="Gramene" id="OGLUM05G29170.1">
    <property type="protein sequence ID" value="OGLUM05G29170.1"/>
    <property type="gene ID" value="OGLUM05G29170"/>
</dbReference>
<proteinExistence type="predicted"/>
<evidence type="ECO:0008006" key="3">
    <source>
        <dbReference type="Google" id="ProtNLM"/>
    </source>
</evidence>
<organism evidence="1">
    <name type="scientific">Oryza glumipatula</name>
    <dbReference type="NCBI Taxonomy" id="40148"/>
    <lineage>
        <taxon>Eukaryota</taxon>
        <taxon>Viridiplantae</taxon>
        <taxon>Streptophyta</taxon>
        <taxon>Embryophyta</taxon>
        <taxon>Tracheophyta</taxon>
        <taxon>Spermatophyta</taxon>
        <taxon>Magnoliopsida</taxon>
        <taxon>Liliopsida</taxon>
        <taxon>Poales</taxon>
        <taxon>Poaceae</taxon>
        <taxon>BOP clade</taxon>
        <taxon>Oryzoideae</taxon>
        <taxon>Oryzeae</taxon>
        <taxon>Oryzinae</taxon>
        <taxon>Oryza</taxon>
    </lineage>
</organism>
<protein>
    <recommendedName>
        <fullName evidence="3">F-box domain-containing protein</fullName>
    </recommendedName>
</protein>
<evidence type="ECO:0000313" key="2">
    <source>
        <dbReference type="Proteomes" id="UP000026961"/>
    </source>
</evidence>
<dbReference type="HOGENOM" id="CLU_1410794_0_0_1"/>
<dbReference type="Proteomes" id="UP000026961">
    <property type="component" value="Chromosome 5"/>
</dbReference>
<dbReference type="AlphaFoldDB" id="A0A0E0A3H6"/>
<dbReference type="EnsemblPlants" id="OGLUM05G29170.1">
    <property type="protein sequence ID" value="OGLUM05G29170.1"/>
    <property type="gene ID" value="OGLUM05G29170"/>
</dbReference>
<dbReference type="InterPro" id="IPR036047">
    <property type="entry name" value="F-box-like_dom_sf"/>
</dbReference>